<evidence type="ECO:0008006" key="2">
    <source>
        <dbReference type="Google" id="ProtNLM"/>
    </source>
</evidence>
<dbReference type="EMBL" id="VSSQ01103705">
    <property type="protein sequence ID" value="MPN44526.1"/>
    <property type="molecule type" value="Genomic_DNA"/>
</dbReference>
<proteinExistence type="predicted"/>
<reference evidence="1" key="1">
    <citation type="submission" date="2019-08" db="EMBL/GenBank/DDBJ databases">
        <authorList>
            <person name="Kucharzyk K."/>
            <person name="Murdoch R.W."/>
            <person name="Higgins S."/>
            <person name="Loffler F."/>
        </authorList>
    </citation>
    <scope>NUCLEOTIDE SEQUENCE</scope>
</reference>
<organism evidence="1">
    <name type="scientific">bioreactor metagenome</name>
    <dbReference type="NCBI Taxonomy" id="1076179"/>
    <lineage>
        <taxon>unclassified sequences</taxon>
        <taxon>metagenomes</taxon>
        <taxon>ecological metagenomes</taxon>
    </lineage>
</organism>
<comment type="caution">
    <text evidence="1">The sequence shown here is derived from an EMBL/GenBank/DDBJ whole genome shotgun (WGS) entry which is preliminary data.</text>
</comment>
<dbReference type="AlphaFoldDB" id="A0A645I0Z6"/>
<accession>A0A645I0Z6</accession>
<dbReference type="Gene3D" id="3.40.50.720">
    <property type="entry name" value="NAD(P)-binding Rossmann-like Domain"/>
    <property type="match status" value="1"/>
</dbReference>
<name>A0A645I0Z6_9ZZZZ</name>
<gene>
    <name evidence="1" type="ORF">SDC9_192091</name>
</gene>
<protein>
    <recommendedName>
        <fullName evidence="2">Diaminopimelate dehydrogenase</fullName>
    </recommendedName>
</protein>
<evidence type="ECO:0000313" key="1">
    <source>
        <dbReference type="EMBL" id="MPN44526.1"/>
    </source>
</evidence>
<sequence>MKTNPGAYTMIEIPMIDMLYGEKEDLIRRLV</sequence>